<dbReference type="Pfam" id="PF02630">
    <property type="entry name" value="SCO1-SenC"/>
    <property type="match status" value="1"/>
</dbReference>
<evidence type="ECO:0000256" key="3">
    <source>
        <dbReference type="PIRSR" id="PIRSR603782-1"/>
    </source>
</evidence>
<evidence type="ECO:0000313" key="7">
    <source>
        <dbReference type="Proteomes" id="UP000598120"/>
    </source>
</evidence>
<feature type="binding site" evidence="3">
    <location>
        <position position="73"/>
    </location>
    <ligand>
        <name>Cu cation</name>
        <dbReference type="ChEBI" id="CHEBI:23378"/>
    </ligand>
</feature>
<keyword evidence="7" id="KW-1185">Reference proteome</keyword>
<evidence type="ECO:0000256" key="4">
    <source>
        <dbReference type="PIRSR" id="PIRSR603782-2"/>
    </source>
</evidence>
<dbReference type="PROSITE" id="PS51257">
    <property type="entry name" value="PROKAR_LIPOPROTEIN"/>
    <property type="match status" value="1"/>
</dbReference>
<accession>A0A8J2TQK6</accession>
<dbReference type="InterPro" id="IPR003782">
    <property type="entry name" value="SCO1/SenC"/>
</dbReference>
<feature type="domain" description="Thioredoxin" evidence="5">
    <location>
        <begin position="16"/>
        <end position="193"/>
    </location>
</feature>
<name>A0A8J2TQK6_9FLAO</name>
<dbReference type="RefSeq" id="WP_188606235.1">
    <property type="nucleotide sequence ID" value="NZ_BMIC01000003.1"/>
</dbReference>
<dbReference type="CDD" id="cd02968">
    <property type="entry name" value="SCO"/>
    <property type="match status" value="1"/>
</dbReference>
<keyword evidence="2 3" id="KW-0186">Copper</keyword>
<feature type="binding site" evidence="3">
    <location>
        <position position="69"/>
    </location>
    <ligand>
        <name>Cu cation</name>
        <dbReference type="ChEBI" id="CHEBI:23378"/>
    </ligand>
</feature>
<dbReference type="SUPFAM" id="SSF52833">
    <property type="entry name" value="Thioredoxin-like"/>
    <property type="match status" value="1"/>
</dbReference>
<evidence type="ECO:0000256" key="1">
    <source>
        <dbReference type="ARBA" id="ARBA00010996"/>
    </source>
</evidence>
<keyword evidence="3" id="KW-0479">Metal-binding</keyword>
<gene>
    <name evidence="6" type="primary">ypmQ</name>
    <name evidence="6" type="ORF">GCM10011531_20070</name>
</gene>
<reference evidence="6 7" key="1">
    <citation type="journal article" date="2014" name="Int. J. Syst. Evol. Microbiol.">
        <title>Complete genome sequence of Corynebacterium casei LMG S-19264T (=DSM 44701T), isolated from a smear-ripened cheese.</title>
        <authorList>
            <consortium name="US DOE Joint Genome Institute (JGI-PGF)"/>
            <person name="Walter F."/>
            <person name="Albersmeier A."/>
            <person name="Kalinowski J."/>
            <person name="Ruckert C."/>
        </authorList>
    </citation>
    <scope>NUCLEOTIDE SEQUENCE [LARGE SCALE GENOMIC DNA]</scope>
    <source>
        <strain evidence="6 7">CGMCC 1.15295</strain>
    </source>
</reference>
<comment type="caution">
    <text evidence="6">The sequence shown here is derived from an EMBL/GenBank/DDBJ whole genome shotgun (WGS) entry which is preliminary data.</text>
</comment>
<evidence type="ECO:0000313" key="6">
    <source>
        <dbReference type="EMBL" id="GFZ88474.1"/>
    </source>
</evidence>
<keyword evidence="4" id="KW-1015">Disulfide bond</keyword>
<sequence length="193" mass="22503">MKIVLLFCFYFLVSCNSNDKNLPVLSYKIDGSGNKSYYTINYKEFTNQLDEDFKVSDKVFIANFFFTRCPSICPPMRLQLIDIAETFKNENDFIIISHTIDPENDTALILKDYQEATGIKSSKWQFLRSTVDNTKLQAELYMTNFKPNQDGTDFYHSSYVTLVDREQQIRGFYNILAATDVERLKKDINILLN</sequence>
<dbReference type="Proteomes" id="UP000598120">
    <property type="component" value="Unassembled WGS sequence"/>
</dbReference>
<proteinExistence type="inferred from homology"/>
<evidence type="ECO:0000256" key="2">
    <source>
        <dbReference type="ARBA" id="ARBA00023008"/>
    </source>
</evidence>
<dbReference type="PROSITE" id="PS51352">
    <property type="entry name" value="THIOREDOXIN_2"/>
    <property type="match status" value="1"/>
</dbReference>
<dbReference type="GO" id="GO:0046872">
    <property type="term" value="F:metal ion binding"/>
    <property type="evidence" value="ECO:0007669"/>
    <property type="project" value="UniProtKB-KW"/>
</dbReference>
<feature type="disulfide bond" description="Redox-active" evidence="4">
    <location>
        <begin position="69"/>
        <end position="73"/>
    </location>
</feature>
<feature type="binding site" evidence="3">
    <location>
        <position position="156"/>
    </location>
    <ligand>
        <name>Cu cation</name>
        <dbReference type="ChEBI" id="CHEBI:23378"/>
    </ligand>
</feature>
<dbReference type="AlphaFoldDB" id="A0A8J2TQK6"/>
<dbReference type="PANTHER" id="PTHR12151:SF25">
    <property type="entry name" value="LINALOOL DEHYDRATASE_ISOMERASE DOMAIN-CONTAINING PROTEIN"/>
    <property type="match status" value="1"/>
</dbReference>
<organism evidence="6 7">
    <name type="scientific">Aquaticitalea lipolytica</name>
    <dbReference type="NCBI Taxonomy" id="1247562"/>
    <lineage>
        <taxon>Bacteria</taxon>
        <taxon>Pseudomonadati</taxon>
        <taxon>Bacteroidota</taxon>
        <taxon>Flavobacteriia</taxon>
        <taxon>Flavobacteriales</taxon>
        <taxon>Flavobacteriaceae</taxon>
        <taxon>Aquaticitalea</taxon>
    </lineage>
</organism>
<dbReference type="EMBL" id="BMIC01000003">
    <property type="protein sequence ID" value="GFZ88474.1"/>
    <property type="molecule type" value="Genomic_DNA"/>
</dbReference>
<dbReference type="PANTHER" id="PTHR12151">
    <property type="entry name" value="ELECTRON TRANSPORT PROTIN SCO1/SENC FAMILY MEMBER"/>
    <property type="match status" value="1"/>
</dbReference>
<dbReference type="InterPro" id="IPR013766">
    <property type="entry name" value="Thioredoxin_domain"/>
</dbReference>
<evidence type="ECO:0000259" key="5">
    <source>
        <dbReference type="PROSITE" id="PS51352"/>
    </source>
</evidence>
<protein>
    <submittedName>
        <fullName evidence="6">Photosynthetic protein synthase II</fullName>
    </submittedName>
</protein>
<dbReference type="Gene3D" id="3.40.30.10">
    <property type="entry name" value="Glutaredoxin"/>
    <property type="match status" value="1"/>
</dbReference>
<comment type="similarity">
    <text evidence="1">Belongs to the SCO1/2 family.</text>
</comment>
<dbReference type="InterPro" id="IPR036249">
    <property type="entry name" value="Thioredoxin-like_sf"/>
</dbReference>